<evidence type="ECO:0000256" key="16">
    <source>
        <dbReference type="ARBA" id="ARBA00032853"/>
    </source>
</evidence>
<evidence type="ECO:0000256" key="11">
    <source>
        <dbReference type="ARBA" id="ARBA00022842"/>
    </source>
</evidence>
<evidence type="ECO:0000256" key="8">
    <source>
        <dbReference type="ARBA" id="ARBA00022573"/>
    </source>
</evidence>
<reference evidence="20 21" key="1">
    <citation type="submission" date="2020-10" db="EMBL/GenBank/DDBJ databases">
        <authorList>
            <person name="Castelo-Branco R."/>
            <person name="Eusebio N."/>
            <person name="Adriana R."/>
            <person name="Vieira A."/>
            <person name="Brugerolle De Fraissinette N."/>
            <person name="Rezende De Castro R."/>
            <person name="Schneider M.P."/>
            <person name="Vasconcelos V."/>
            <person name="Leao P.N."/>
        </authorList>
    </citation>
    <scope>NUCLEOTIDE SEQUENCE [LARGE SCALE GENOMIC DNA]</scope>
    <source>
        <strain evidence="20 21">LEGE 06226</strain>
    </source>
</reference>
<evidence type="ECO:0000256" key="3">
    <source>
        <dbReference type="ARBA" id="ARBA00004663"/>
    </source>
</evidence>
<comment type="catalytic activity">
    <reaction evidence="17 19">
        <text>alpha-ribazole + adenosylcob(III)inamide-GDP = adenosylcob(III)alamin + GMP + H(+)</text>
        <dbReference type="Rhea" id="RHEA:16049"/>
        <dbReference type="ChEBI" id="CHEBI:10329"/>
        <dbReference type="ChEBI" id="CHEBI:15378"/>
        <dbReference type="ChEBI" id="CHEBI:18408"/>
        <dbReference type="ChEBI" id="CHEBI:58115"/>
        <dbReference type="ChEBI" id="CHEBI:60487"/>
        <dbReference type="EC" id="2.7.8.26"/>
    </reaction>
</comment>
<keyword evidence="7 19" id="KW-1003">Cell membrane</keyword>
<dbReference type="GO" id="GO:0051073">
    <property type="term" value="F:adenosylcobinamide-GDP ribazoletransferase activity"/>
    <property type="evidence" value="ECO:0007669"/>
    <property type="project" value="UniProtKB-EC"/>
</dbReference>
<evidence type="ECO:0000313" key="21">
    <source>
        <dbReference type="Proteomes" id="UP000640725"/>
    </source>
</evidence>
<evidence type="ECO:0000256" key="9">
    <source>
        <dbReference type="ARBA" id="ARBA00022679"/>
    </source>
</evidence>
<evidence type="ECO:0000256" key="5">
    <source>
        <dbReference type="ARBA" id="ARBA00013200"/>
    </source>
</evidence>
<feature type="transmembrane region" description="Helical" evidence="19">
    <location>
        <begin position="212"/>
        <end position="233"/>
    </location>
</feature>
<comment type="caution">
    <text evidence="20">The sequence shown here is derived from an EMBL/GenBank/DDBJ whole genome shotgun (WGS) entry which is preliminary data.</text>
</comment>
<dbReference type="EC" id="2.7.8.26" evidence="5 19"/>
<evidence type="ECO:0000256" key="13">
    <source>
        <dbReference type="ARBA" id="ARBA00023136"/>
    </source>
</evidence>
<comment type="similarity">
    <text evidence="4 19">Belongs to the CobS family.</text>
</comment>
<comment type="cofactor">
    <cofactor evidence="1 19">
        <name>Mg(2+)</name>
        <dbReference type="ChEBI" id="CHEBI:18420"/>
    </cofactor>
</comment>
<feature type="transmembrane region" description="Helical" evidence="19">
    <location>
        <begin position="148"/>
        <end position="170"/>
    </location>
</feature>
<evidence type="ECO:0000256" key="2">
    <source>
        <dbReference type="ARBA" id="ARBA00004651"/>
    </source>
</evidence>
<feature type="transmembrane region" description="Helical" evidence="19">
    <location>
        <begin position="245"/>
        <end position="263"/>
    </location>
</feature>
<feature type="transmembrane region" description="Helical" evidence="19">
    <location>
        <begin position="190"/>
        <end position="207"/>
    </location>
</feature>
<feature type="transmembrane region" description="Helical" evidence="19">
    <location>
        <begin position="43"/>
        <end position="62"/>
    </location>
</feature>
<evidence type="ECO:0000256" key="1">
    <source>
        <dbReference type="ARBA" id="ARBA00001946"/>
    </source>
</evidence>
<sequence length="265" mass="27791">MSDNKLIRSLSEFFQRQGAALAAAIAFYTCFPIPLSWSLEFRGIARFAPVIGVLIGGILGLIDGGLFLLGCPVLTRSVLVILAGIGITGGLHLDGAMDTADGLAVGDPNRRLEVMADSVTGAFGVMVAIAIILLKVSALQDLSADRGLILMAVAGWGRWGQLVAIARYPYLKATGKGAFHKDTPYSSWDLVPGALLLMALSGIIVLLHPQHWLVAIGLALGGSAIAILSGAWFNARLGGHTGDTYGAVVEWTEAFVLVWVVALQG</sequence>
<keyword evidence="12 19" id="KW-1133">Transmembrane helix</keyword>
<dbReference type="PANTHER" id="PTHR34148">
    <property type="entry name" value="ADENOSYLCOBINAMIDE-GDP RIBAZOLETRANSFERASE"/>
    <property type="match status" value="1"/>
</dbReference>
<dbReference type="Pfam" id="PF02654">
    <property type="entry name" value="CobS"/>
    <property type="match status" value="1"/>
</dbReference>
<organism evidence="20 21">
    <name type="scientific">Planktothrix mougeotii LEGE 06226</name>
    <dbReference type="NCBI Taxonomy" id="1828728"/>
    <lineage>
        <taxon>Bacteria</taxon>
        <taxon>Bacillati</taxon>
        <taxon>Cyanobacteriota</taxon>
        <taxon>Cyanophyceae</taxon>
        <taxon>Oscillatoriophycideae</taxon>
        <taxon>Oscillatoriales</taxon>
        <taxon>Microcoleaceae</taxon>
        <taxon>Planktothrix</taxon>
    </lineage>
</organism>
<comment type="catalytic activity">
    <reaction evidence="18 19">
        <text>alpha-ribazole 5'-phosphate + adenosylcob(III)inamide-GDP = adenosylcob(III)alamin 5'-phosphate + GMP + H(+)</text>
        <dbReference type="Rhea" id="RHEA:23560"/>
        <dbReference type="ChEBI" id="CHEBI:15378"/>
        <dbReference type="ChEBI" id="CHEBI:57918"/>
        <dbReference type="ChEBI" id="CHEBI:58115"/>
        <dbReference type="ChEBI" id="CHEBI:60487"/>
        <dbReference type="ChEBI" id="CHEBI:60493"/>
        <dbReference type="EC" id="2.7.8.26"/>
    </reaction>
</comment>
<dbReference type="HAMAP" id="MF_00719">
    <property type="entry name" value="CobS"/>
    <property type="match status" value="1"/>
</dbReference>
<evidence type="ECO:0000256" key="14">
    <source>
        <dbReference type="ARBA" id="ARBA00025228"/>
    </source>
</evidence>
<gene>
    <name evidence="19" type="primary">cobS</name>
    <name evidence="20" type="ORF">IQ236_16680</name>
</gene>
<comment type="function">
    <text evidence="14 19">Joins adenosylcobinamide-GDP and alpha-ribazole to generate adenosylcobalamin (Ado-cobalamin). Also synthesizes adenosylcobalamin 5'-phosphate from adenosylcobinamide-GDP and alpha-ribazole 5'-phosphate.</text>
</comment>
<dbReference type="NCBIfam" id="TIGR00317">
    <property type="entry name" value="cobS"/>
    <property type="match status" value="1"/>
</dbReference>
<comment type="subcellular location">
    <subcellularLocation>
        <location evidence="2 19">Cell membrane</location>
        <topology evidence="2 19">Multi-pass membrane protein</topology>
    </subcellularLocation>
</comment>
<feature type="transmembrane region" description="Helical" evidence="19">
    <location>
        <begin position="20"/>
        <end position="37"/>
    </location>
</feature>
<evidence type="ECO:0000256" key="19">
    <source>
        <dbReference type="HAMAP-Rule" id="MF_00719"/>
    </source>
</evidence>
<name>A0ABR9UEF6_9CYAN</name>
<dbReference type="InterPro" id="IPR003805">
    <property type="entry name" value="CobS"/>
</dbReference>
<comment type="pathway">
    <text evidence="3 19">Cofactor biosynthesis; adenosylcobalamin biosynthesis; adenosylcobalamin from cob(II)yrinate a,c-diamide: step 7/7.</text>
</comment>
<feature type="transmembrane region" description="Helical" evidence="19">
    <location>
        <begin position="74"/>
        <end position="93"/>
    </location>
</feature>
<keyword evidence="21" id="KW-1185">Reference proteome</keyword>
<evidence type="ECO:0000256" key="18">
    <source>
        <dbReference type="ARBA" id="ARBA00049504"/>
    </source>
</evidence>
<keyword evidence="9 19" id="KW-0808">Transferase</keyword>
<proteinExistence type="inferred from homology"/>
<keyword evidence="13 19" id="KW-0472">Membrane</keyword>
<dbReference type="PANTHER" id="PTHR34148:SF1">
    <property type="entry name" value="ADENOSYLCOBINAMIDE-GDP RIBAZOLETRANSFERASE"/>
    <property type="match status" value="1"/>
</dbReference>
<keyword evidence="10 19" id="KW-0812">Transmembrane</keyword>
<evidence type="ECO:0000256" key="17">
    <source>
        <dbReference type="ARBA" id="ARBA00048623"/>
    </source>
</evidence>
<evidence type="ECO:0000256" key="12">
    <source>
        <dbReference type="ARBA" id="ARBA00022989"/>
    </source>
</evidence>
<keyword evidence="8 19" id="KW-0169">Cobalamin biosynthesis</keyword>
<protein>
    <recommendedName>
        <fullName evidence="6 19">Adenosylcobinamide-GDP ribazoletransferase</fullName>
        <ecNumber evidence="5 19">2.7.8.26</ecNumber>
    </recommendedName>
    <alternativeName>
        <fullName evidence="16 19">Cobalamin synthase</fullName>
    </alternativeName>
    <alternativeName>
        <fullName evidence="15 19">Cobalamin-5'-phosphate synthase</fullName>
    </alternativeName>
</protein>
<evidence type="ECO:0000313" key="20">
    <source>
        <dbReference type="EMBL" id="MBE9144840.1"/>
    </source>
</evidence>
<evidence type="ECO:0000256" key="6">
    <source>
        <dbReference type="ARBA" id="ARBA00015850"/>
    </source>
</evidence>
<keyword evidence="11 19" id="KW-0460">Magnesium</keyword>
<evidence type="ECO:0000256" key="4">
    <source>
        <dbReference type="ARBA" id="ARBA00010561"/>
    </source>
</evidence>
<evidence type="ECO:0000256" key="15">
    <source>
        <dbReference type="ARBA" id="ARBA00032605"/>
    </source>
</evidence>
<dbReference type="EMBL" id="JADEWU010000041">
    <property type="protein sequence ID" value="MBE9144840.1"/>
    <property type="molecule type" value="Genomic_DNA"/>
</dbReference>
<feature type="transmembrane region" description="Helical" evidence="19">
    <location>
        <begin position="118"/>
        <end position="136"/>
    </location>
</feature>
<dbReference type="Proteomes" id="UP000640725">
    <property type="component" value="Unassembled WGS sequence"/>
</dbReference>
<dbReference type="RefSeq" id="WP_193870338.1">
    <property type="nucleotide sequence ID" value="NZ_JADEWU010000041.1"/>
</dbReference>
<evidence type="ECO:0000256" key="10">
    <source>
        <dbReference type="ARBA" id="ARBA00022692"/>
    </source>
</evidence>
<accession>A0ABR9UEF6</accession>
<evidence type="ECO:0000256" key="7">
    <source>
        <dbReference type="ARBA" id="ARBA00022475"/>
    </source>
</evidence>